<name>G7YIE5_CLOSI</name>
<sequence>MDYPRTVNVKIGQLKEAKRGSGIASGHGTICKHPNSPCRQQREPGVLEVPVSHPPTTTTGHLYFNLERTIVFWLHPQSSFQWDFTLVYQEDELETHTMNTFASLWV</sequence>
<evidence type="ECO:0000256" key="1">
    <source>
        <dbReference type="SAM" id="MobiDB-lite"/>
    </source>
</evidence>
<reference evidence="2" key="1">
    <citation type="journal article" date="2011" name="Genome Biol.">
        <title>The draft genome of the carcinogenic human liver fluke Clonorchis sinensis.</title>
        <authorList>
            <person name="Wang X."/>
            <person name="Chen W."/>
            <person name="Huang Y."/>
            <person name="Sun J."/>
            <person name="Men J."/>
            <person name="Liu H."/>
            <person name="Luo F."/>
            <person name="Guo L."/>
            <person name="Lv X."/>
            <person name="Deng C."/>
            <person name="Zhou C."/>
            <person name="Fan Y."/>
            <person name="Li X."/>
            <person name="Huang L."/>
            <person name="Hu Y."/>
            <person name="Liang C."/>
            <person name="Hu X."/>
            <person name="Xu J."/>
            <person name="Yu X."/>
        </authorList>
    </citation>
    <scope>NUCLEOTIDE SEQUENCE [LARGE SCALE GENOMIC DNA]</scope>
    <source>
        <strain evidence="2">Henan</strain>
    </source>
</reference>
<proteinExistence type="predicted"/>
<reference key="2">
    <citation type="submission" date="2011-10" db="EMBL/GenBank/DDBJ databases">
        <title>The genome and transcriptome sequence of Clonorchis sinensis provide insights into the carcinogenic liver fluke.</title>
        <authorList>
            <person name="Wang X."/>
            <person name="Huang Y."/>
            <person name="Chen W."/>
            <person name="Liu H."/>
            <person name="Guo L."/>
            <person name="Chen Y."/>
            <person name="Luo F."/>
            <person name="Zhou W."/>
            <person name="Sun J."/>
            <person name="Mao Q."/>
            <person name="Liang P."/>
            <person name="Zhou C."/>
            <person name="Tian Y."/>
            <person name="Men J."/>
            <person name="Lv X."/>
            <person name="Huang L."/>
            <person name="Zhou J."/>
            <person name="Hu Y."/>
            <person name="Li R."/>
            <person name="Zhang F."/>
            <person name="Lei H."/>
            <person name="Li X."/>
            <person name="Hu X."/>
            <person name="Liang C."/>
            <person name="Xu J."/>
            <person name="Wu Z."/>
            <person name="Yu X."/>
        </authorList>
    </citation>
    <scope>NUCLEOTIDE SEQUENCE</scope>
    <source>
        <strain>Henan</strain>
    </source>
</reference>
<dbReference type="Proteomes" id="UP000008909">
    <property type="component" value="Unassembled WGS sequence"/>
</dbReference>
<keyword evidence="3" id="KW-1185">Reference proteome</keyword>
<protein>
    <submittedName>
        <fullName evidence="2">Uncharacterized protein</fullName>
    </submittedName>
</protein>
<organism evidence="2 3">
    <name type="scientific">Clonorchis sinensis</name>
    <name type="common">Chinese liver fluke</name>
    <dbReference type="NCBI Taxonomy" id="79923"/>
    <lineage>
        <taxon>Eukaryota</taxon>
        <taxon>Metazoa</taxon>
        <taxon>Spiralia</taxon>
        <taxon>Lophotrochozoa</taxon>
        <taxon>Platyhelminthes</taxon>
        <taxon>Trematoda</taxon>
        <taxon>Digenea</taxon>
        <taxon>Opisthorchiida</taxon>
        <taxon>Opisthorchiata</taxon>
        <taxon>Opisthorchiidae</taxon>
        <taxon>Clonorchis</taxon>
    </lineage>
</organism>
<dbReference type="EMBL" id="DF143342">
    <property type="protein sequence ID" value="GAA52728.1"/>
    <property type="molecule type" value="Genomic_DNA"/>
</dbReference>
<feature type="region of interest" description="Disordered" evidence="1">
    <location>
        <begin position="18"/>
        <end position="41"/>
    </location>
</feature>
<accession>G7YIE5</accession>
<evidence type="ECO:0000313" key="2">
    <source>
        <dbReference type="EMBL" id="GAA52728.1"/>
    </source>
</evidence>
<gene>
    <name evidence="2" type="ORF">CLF_108681</name>
</gene>
<dbReference type="AlphaFoldDB" id="G7YIE5"/>
<evidence type="ECO:0000313" key="3">
    <source>
        <dbReference type="Proteomes" id="UP000008909"/>
    </source>
</evidence>